<dbReference type="PANTHER" id="PTHR43861">
    <property type="entry name" value="TRANS-ACONITATE 2-METHYLTRANSFERASE-RELATED"/>
    <property type="match status" value="1"/>
</dbReference>
<dbReference type="InterPro" id="IPR029063">
    <property type="entry name" value="SAM-dependent_MTases_sf"/>
</dbReference>
<dbReference type="InterPro" id="IPR025714">
    <property type="entry name" value="Methyltranfer_dom"/>
</dbReference>
<protein>
    <recommendedName>
        <fullName evidence="1">Methyltransferase domain-containing protein</fullName>
    </recommendedName>
</protein>
<accession>A0A1E5QIT7</accession>
<sequence length="431" mass="48595">MNISASNSSMSEIALEQSSFNSPVVLYTYSFVTASYLRHQKIVALQDKKIVDLNCGNGYSTLALALANPSAKILALNCSATAIEIAQRHLQHYGLQNVEFQVCPLERFGEITQKFDYINAENALDQFSDAAVGFQLLQNKLQPDGIIRVKVDSAIARFYNYRAKGFFAELGLLQDTPDKNEIAKVREMMGLLNKGNLLKELTWLPKHSTEAGEAAILRDYLFPSIKGFRFSELFNGLESANLEFISMVRAKQWDLETLFQNIEDLPIFLTLRLAEMSLSEQLQLFELLNPIHPTLEFWCGHPNLEEPAESPSEWTDQEWQNAQVSFHPQLRTPALYETMQHCIVQQQVLELTQFLPIVPGPLVIDSLMVACLLPLVSQTLPVSALVEIWQRIRPLNPLTLEPTSEGEAWGAIVQLLISLEELGYVLLERPS</sequence>
<dbReference type="AlphaFoldDB" id="A0A1E5QIT7"/>
<dbReference type="Pfam" id="PF13847">
    <property type="entry name" value="Methyltransf_31"/>
    <property type="match status" value="1"/>
</dbReference>
<dbReference type="CDD" id="cd02440">
    <property type="entry name" value="AdoMet_MTases"/>
    <property type="match status" value="1"/>
</dbReference>
<dbReference type="STRING" id="1781255.BH720_14025"/>
<dbReference type="SUPFAM" id="SSF53335">
    <property type="entry name" value="S-adenosyl-L-methionine-dependent methyltransferases"/>
    <property type="match status" value="1"/>
</dbReference>
<name>A0A1E5QIT7_9CYAN</name>
<organism evidence="2">
    <name type="scientific">Desertifilum tharense IPPAS B-1220</name>
    <dbReference type="NCBI Taxonomy" id="1781255"/>
    <lineage>
        <taxon>Bacteria</taxon>
        <taxon>Bacillati</taxon>
        <taxon>Cyanobacteriota</taxon>
        <taxon>Cyanophyceae</taxon>
        <taxon>Desertifilales</taxon>
        <taxon>Desertifilaceae</taxon>
        <taxon>Desertifilum</taxon>
    </lineage>
</organism>
<comment type="caution">
    <text evidence="2">The sequence shown here is derived from an EMBL/GenBank/DDBJ whole genome shotgun (WGS) entry which is preliminary data.</text>
</comment>
<feature type="domain" description="Methyltransferase" evidence="1">
    <location>
        <begin position="47"/>
        <end position="150"/>
    </location>
</feature>
<dbReference type="Gene3D" id="3.40.50.150">
    <property type="entry name" value="Vaccinia Virus protein VP39"/>
    <property type="match status" value="1"/>
</dbReference>
<evidence type="ECO:0000313" key="2">
    <source>
        <dbReference type="EMBL" id="OEJ74585.1"/>
    </source>
</evidence>
<evidence type="ECO:0000259" key="1">
    <source>
        <dbReference type="Pfam" id="PF13847"/>
    </source>
</evidence>
<gene>
    <name evidence="2" type="ORF">BH720_14025</name>
</gene>
<dbReference type="EMBL" id="MJGC01000065">
    <property type="protein sequence ID" value="OEJ74585.1"/>
    <property type="molecule type" value="Genomic_DNA"/>
</dbReference>
<proteinExistence type="predicted"/>
<reference evidence="2" key="1">
    <citation type="submission" date="2016-09" db="EMBL/GenBank/DDBJ databases">
        <title>Draft genome of thermotolerant cyanobacterium Desertifilum sp. strain IPPAS B-1220.</title>
        <authorList>
            <person name="Sinetova M.A."/>
            <person name="Bolakhan K."/>
            <person name="Zayadan B.K."/>
            <person name="Mironov K.S."/>
            <person name="Ustinova V."/>
            <person name="Kupriyanova E.V."/>
            <person name="Sidorov R.A."/>
            <person name="Skrypnik A.N."/>
            <person name="Gogoleva N.E."/>
            <person name="Gogolev Y.V."/>
            <person name="Los D.A."/>
        </authorList>
    </citation>
    <scope>NUCLEOTIDE SEQUENCE [LARGE SCALE GENOMIC DNA]</scope>
    <source>
        <strain evidence="2">IPPAS B-1220</strain>
    </source>
</reference>